<proteinExistence type="inferred from homology"/>
<dbReference type="EC" id="3.1.3.15" evidence="3 8"/>
<keyword evidence="5 8" id="KW-0378">Hydrolase</keyword>
<protein>
    <recommendedName>
        <fullName evidence="3 8">Histidinol-phosphatase</fullName>
        <shortName evidence="8">HolPase</shortName>
        <ecNumber evidence="3 8">3.1.3.15</ecNumber>
    </recommendedName>
</protein>
<evidence type="ECO:0000256" key="8">
    <source>
        <dbReference type="RuleBase" id="RU366003"/>
    </source>
</evidence>
<comment type="catalytic activity">
    <reaction evidence="7 8">
        <text>L-histidinol phosphate + H2O = L-histidinol + phosphate</text>
        <dbReference type="Rhea" id="RHEA:14465"/>
        <dbReference type="ChEBI" id="CHEBI:15377"/>
        <dbReference type="ChEBI" id="CHEBI:43474"/>
        <dbReference type="ChEBI" id="CHEBI:57699"/>
        <dbReference type="ChEBI" id="CHEBI:57980"/>
        <dbReference type="EC" id="3.1.3.15"/>
    </reaction>
</comment>
<evidence type="ECO:0000256" key="5">
    <source>
        <dbReference type="ARBA" id="ARBA00022801"/>
    </source>
</evidence>
<dbReference type="InterPro" id="IPR010140">
    <property type="entry name" value="Histidinol_P_phosphatase_HisJ"/>
</dbReference>
<comment type="similarity">
    <text evidence="2 8">Belongs to the PHP hydrolase family. HisK subfamily.</text>
</comment>
<evidence type="ECO:0000256" key="6">
    <source>
        <dbReference type="ARBA" id="ARBA00023102"/>
    </source>
</evidence>
<dbReference type="Proteomes" id="UP000777482">
    <property type="component" value="Unassembled WGS sequence"/>
</dbReference>
<comment type="pathway">
    <text evidence="1 8">Amino-acid biosynthesis; L-histidine biosynthesis; L-histidine from 5-phospho-alpha-D-ribose 1-diphosphate: step 8/9.</text>
</comment>
<evidence type="ECO:0000256" key="1">
    <source>
        <dbReference type="ARBA" id="ARBA00004970"/>
    </source>
</evidence>
<dbReference type="OrthoDB" id="5957391at2759"/>
<dbReference type="InterPro" id="IPR016195">
    <property type="entry name" value="Pol/histidinol_Pase-like"/>
</dbReference>
<evidence type="ECO:0000313" key="10">
    <source>
        <dbReference type="EMBL" id="KAG0658993.1"/>
    </source>
</evidence>
<dbReference type="GO" id="GO:0004401">
    <property type="term" value="F:histidinol-phosphatase activity"/>
    <property type="evidence" value="ECO:0007669"/>
    <property type="project" value="UniProtKB-UniRule"/>
</dbReference>
<reference evidence="10 11" key="1">
    <citation type="submission" date="2020-11" db="EMBL/GenBank/DDBJ databases">
        <title>Kefir isolates.</title>
        <authorList>
            <person name="Marcisauskas S."/>
            <person name="Kim Y."/>
            <person name="Blasche S."/>
        </authorList>
    </citation>
    <scope>NUCLEOTIDE SEQUENCE [LARGE SCALE GENOMIC DNA]</scope>
    <source>
        <strain evidence="10 11">KR</strain>
    </source>
</reference>
<evidence type="ECO:0000256" key="7">
    <source>
        <dbReference type="ARBA" id="ARBA00049158"/>
    </source>
</evidence>
<name>A0A9P7B4D1_RHOMI</name>
<keyword evidence="4 8" id="KW-0028">Amino-acid biosynthesis</keyword>
<dbReference type="GO" id="GO:0005737">
    <property type="term" value="C:cytoplasm"/>
    <property type="evidence" value="ECO:0007669"/>
    <property type="project" value="TreeGrafter"/>
</dbReference>
<evidence type="ECO:0000313" key="11">
    <source>
        <dbReference type="Proteomes" id="UP000777482"/>
    </source>
</evidence>
<evidence type="ECO:0000259" key="9">
    <source>
        <dbReference type="Pfam" id="PF02811"/>
    </source>
</evidence>
<comment type="caution">
    <text evidence="10">The sequence shown here is derived from an EMBL/GenBank/DDBJ whole genome shotgun (WGS) entry which is preliminary data.</text>
</comment>
<dbReference type="NCBIfam" id="TIGR01856">
    <property type="entry name" value="hisJ_fam"/>
    <property type="match status" value="1"/>
</dbReference>
<dbReference type="AlphaFoldDB" id="A0A9P7B4D1"/>
<evidence type="ECO:0000256" key="2">
    <source>
        <dbReference type="ARBA" id="ARBA00009152"/>
    </source>
</evidence>
<accession>A0A9P7B4D1</accession>
<keyword evidence="11" id="KW-1185">Reference proteome</keyword>
<dbReference type="GO" id="GO:0000105">
    <property type="term" value="P:L-histidine biosynthetic process"/>
    <property type="evidence" value="ECO:0007669"/>
    <property type="project" value="UniProtKB-UniRule"/>
</dbReference>
<evidence type="ECO:0000256" key="3">
    <source>
        <dbReference type="ARBA" id="ARBA00013085"/>
    </source>
</evidence>
<organism evidence="10 11">
    <name type="scientific">Rhodotorula mucilaginosa</name>
    <name type="common">Yeast</name>
    <name type="synonym">Rhodotorula rubra</name>
    <dbReference type="NCBI Taxonomy" id="5537"/>
    <lineage>
        <taxon>Eukaryota</taxon>
        <taxon>Fungi</taxon>
        <taxon>Dikarya</taxon>
        <taxon>Basidiomycota</taxon>
        <taxon>Pucciniomycotina</taxon>
        <taxon>Microbotryomycetes</taxon>
        <taxon>Sporidiobolales</taxon>
        <taxon>Sporidiobolaceae</taxon>
        <taxon>Rhodotorula</taxon>
    </lineage>
</organism>
<sequence length="317" mass="36142">MTISHHSHSGQFCCHAKGTLAEVVGEAIRQGFTTFGLSEHVPRYSEEHLYPEESHLKVQDLMDTFEAYLVEAHRLKQLRADECALLVGLETEYIDAAGLDRLEQLLEKHSGTIEYLVGSVHHCDSAPIDFDKERYDACLASQPGSTQAERLEHLLCTYFDNQYKVLSRLQPEVVGHFDLCRLYYPDMDFRAHPEVWARIERNVEYAASYGALFEINASAFRKGWKTAYPGADIFDLIARKGGRFTLSDDSHGPQAVGLNYDRAYEYMSERGLGTLWRLELAGKGEAGTFRRGCRAVQVDGQPWRDQWRSQLENGRRE</sequence>
<evidence type="ECO:0000256" key="4">
    <source>
        <dbReference type="ARBA" id="ARBA00022605"/>
    </source>
</evidence>
<dbReference type="PANTHER" id="PTHR21039:SF0">
    <property type="entry name" value="HISTIDINOL-PHOSPHATASE"/>
    <property type="match status" value="1"/>
</dbReference>
<dbReference type="SUPFAM" id="SSF89550">
    <property type="entry name" value="PHP domain-like"/>
    <property type="match status" value="1"/>
</dbReference>
<dbReference type="PANTHER" id="PTHR21039">
    <property type="entry name" value="HISTIDINOL PHOSPHATASE-RELATED"/>
    <property type="match status" value="1"/>
</dbReference>
<gene>
    <name evidence="10" type="primary">HIS2</name>
    <name evidence="10" type="ORF">C6P46_005378</name>
</gene>
<dbReference type="EMBL" id="PUHQ01000059">
    <property type="protein sequence ID" value="KAG0658993.1"/>
    <property type="molecule type" value="Genomic_DNA"/>
</dbReference>
<dbReference type="CDD" id="cd12110">
    <property type="entry name" value="PHP_HisPPase_Hisj_like"/>
    <property type="match status" value="1"/>
</dbReference>
<feature type="domain" description="PHP" evidence="9">
    <location>
        <begin position="5"/>
        <end position="217"/>
    </location>
</feature>
<dbReference type="Pfam" id="PF02811">
    <property type="entry name" value="PHP"/>
    <property type="match status" value="1"/>
</dbReference>
<keyword evidence="6 8" id="KW-0368">Histidine biosynthesis</keyword>
<dbReference type="Gene3D" id="3.20.20.140">
    <property type="entry name" value="Metal-dependent hydrolases"/>
    <property type="match status" value="1"/>
</dbReference>
<dbReference type="InterPro" id="IPR004013">
    <property type="entry name" value="PHP_dom"/>
</dbReference>